<sequence>MIIIRLSRLISQHMQYSNSDHSFYDSDSYELRRIKGGLLFLDKYGETNQELKKRSHNSKIAVLLIQVPCVIPNLCTPIKFIIIFKMLSNLPKQSLFLFFFTFQLPITLSITCYECTSSQGQDCKYSATSCQYGLFGCVKIAAYSGGVDKMGMFYNQDRRIISMIRGCAILPFGG</sequence>
<keyword evidence="2" id="KW-1185">Reference proteome</keyword>
<feature type="transmembrane region" description="Helical" evidence="1">
    <location>
        <begin position="60"/>
        <end position="84"/>
    </location>
</feature>
<organism evidence="2 3">
    <name type="scientific">Heterorhabditis bacteriophora</name>
    <name type="common">Entomopathogenic nematode worm</name>
    <dbReference type="NCBI Taxonomy" id="37862"/>
    <lineage>
        <taxon>Eukaryota</taxon>
        <taxon>Metazoa</taxon>
        <taxon>Ecdysozoa</taxon>
        <taxon>Nematoda</taxon>
        <taxon>Chromadorea</taxon>
        <taxon>Rhabditida</taxon>
        <taxon>Rhabditina</taxon>
        <taxon>Rhabditomorpha</taxon>
        <taxon>Strongyloidea</taxon>
        <taxon>Heterorhabditidae</taxon>
        <taxon>Heterorhabditis</taxon>
    </lineage>
</organism>
<dbReference type="WBParaSite" id="Hba_13857">
    <property type="protein sequence ID" value="Hba_13857"/>
    <property type="gene ID" value="Hba_13857"/>
</dbReference>
<keyword evidence="1" id="KW-1133">Transmembrane helix</keyword>
<protein>
    <submittedName>
        <fullName evidence="3">Uncharacterized protein</fullName>
    </submittedName>
</protein>
<accession>A0A1I7X8Y2</accession>
<evidence type="ECO:0000313" key="2">
    <source>
        <dbReference type="Proteomes" id="UP000095283"/>
    </source>
</evidence>
<keyword evidence="1" id="KW-0812">Transmembrane</keyword>
<name>A0A1I7X8Y2_HETBA</name>
<proteinExistence type="predicted"/>
<dbReference type="Proteomes" id="UP000095283">
    <property type="component" value="Unplaced"/>
</dbReference>
<evidence type="ECO:0000313" key="3">
    <source>
        <dbReference type="WBParaSite" id="Hba_13857"/>
    </source>
</evidence>
<feature type="transmembrane region" description="Helical" evidence="1">
    <location>
        <begin position="96"/>
        <end position="116"/>
    </location>
</feature>
<evidence type="ECO:0000256" key="1">
    <source>
        <dbReference type="SAM" id="Phobius"/>
    </source>
</evidence>
<keyword evidence="1" id="KW-0472">Membrane</keyword>
<dbReference type="AlphaFoldDB" id="A0A1I7X8Y2"/>
<reference evidence="3" key="1">
    <citation type="submission" date="2016-11" db="UniProtKB">
        <authorList>
            <consortium name="WormBaseParasite"/>
        </authorList>
    </citation>
    <scope>IDENTIFICATION</scope>
</reference>